<dbReference type="Gene3D" id="3.30.40.10">
    <property type="entry name" value="Zinc/RING finger domain, C3HC4 (zinc finger)"/>
    <property type="match status" value="1"/>
</dbReference>
<dbReference type="PANTHER" id="PTHR47331:SF5">
    <property type="entry name" value="RIBONUCLEASE H"/>
    <property type="match status" value="1"/>
</dbReference>
<dbReference type="GO" id="GO:0008270">
    <property type="term" value="F:zinc ion binding"/>
    <property type="evidence" value="ECO:0007669"/>
    <property type="project" value="UniProtKB-KW"/>
</dbReference>
<dbReference type="InterPro" id="IPR008042">
    <property type="entry name" value="Retrotrans_Pao"/>
</dbReference>
<dbReference type="InterPro" id="IPR043502">
    <property type="entry name" value="DNA/RNA_pol_sf"/>
</dbReference>
<dbReference type="Pfam" id="PF00628">
    <property type="entry name" value="PHD"/>
    <property type="match status" value="1"/>
</dbReference>
<keyword evidence="1" id="KW-0479">Metal-binding</keyword>
<evidence type="ECO:0000256" key="3">
    <source>
        <dbReference type="ARBA" id="ARBA00022833"/>
    </source>
</evidence>
<dbReference type="OrthoDB" id="8056668at2759"/>
<organism evidence="8 9">
    <name type="scientific">Polypedilum vanderplanki</name>
    <name type="common">Sleeping chironomid midge</name>
    <dbReference type="NCBI Taxonomy" id="319348"/>
    <lineage>
        <taxon>Eukaryota</taxon>
        <taxon>Metazoa</taxon>
        <taxon>Ecdysozoa</taxon>
        <taxon>Arthropoda</taxon>
        <taxon>Hexapoda</taxon>
        <taxon>Insecta</taxon>
        <taxon>Pterygota</taxon>
        <taxon>Neoptera</taxon>
        <taxon>Endopterygota</taxon>
        <taxon>Diptera</taxon>
        <taxon>Nematocera</taxon>
        <taxon>Chironomoidea</taxon>
        <taxon>Chironomidae</taxon>
        <taxon>Chironominae</taxon>
        <taxon>Polypedilum</taxon>
        <taxon>Polypedilum</taxon>
    </lineage>
</organism>
<feature type="coiled-coil region" evidence="5">
    <location>
        <begin position="180"/>
        <end position="214"/>
    </location>
</feature>
<proteinExistence type="predicted"/>
<feature type="region of interest" description="Disordered" evidence="6">
    <location>
        <begin position="324"/>
        <end position="351"/>
    </location>
</feature>
<dbReference type="InterPro" id="IPR019786">
    <property type="entry name" value="Zinc_finger_PHD-type_CS"/>
</dbReference>
<evidence type="ECO:0000256" key="6">
    <source>
        <dbReference type="SAM" id="MobiDB-lite"/>
    </source>
</evidence>
<feature type="domain" description="PHD-type" evidence="7">
    <location>
        <begin position="41"/>
        <end position="107"/>
    </location>
</feature>
<gene>
    <name evidence="8" type="ORF">PVAND_014307</name>
</gene>
<name>A0A9J6CTI5_POLVA</name>
<dbReference type="InterPro" id="IPR019787">
    <property type="entry name" value="Znf_PHD-finger"/>
</dbReference>
<evidence type="ECO:0000256" key="5">
    <source>
        <dbReference type="SAM" id="Coils"/>
    </source>
</evidence>
<dbReference type="PROSITE" id="PS01359">
    <property type="entry name" value="ZF_PHD_1"/>
    <property type="match status" value="1"/>
</dbReference>
<dbReference type="EMBL" id="JADBJN010000001">
    <property type="protein sequence ID" value="KAG5685110.1"/>
    <property type="molecule type" value="Genomic_DNA"/>
</dbReference>
<dbReference type="Proteomes" id="UP001107558">
    <property type="component" value="Chromosome 1"/>
</dbReference>
<feature type="region of interest" description="Disordered" evidence="6">
    <location>
        <begin position="455"/>
        <end position="481"/>
    </location>
</feature>
<dbReference type="SUPFAM" id="SSF57903">
    <property type="entry name" value="FYVE/PHD zinc finger"/>
    <property type="match status" value="1"/>
</dbReference>
<dbReference type="InterPro" id="IPR011011">
    <property type="entry name" value="Znf_FYVE_PHD"/>
</dbReference>
<evidence type="ECO:0000256" key="1">
    <source>
        <dbReference type="ARBA" id="ARBA00022723"/>
    </source>
</evidence>
<protein>
    <recommendedName>
        <fullName evidence="7">PHD-type domain-containing protein</fullName>
    </recommendedName>
</protein>
<dbReference type="SMART" id="SM00249">
    <property type="entry name" value="PHD"/>
    <property type="match status" value="1"/>
</dbReference>
<dbReference type="AlphaFoldDB" id="A0A9J6CTI5"/>
<dbReference type="GO" id="GO:0071897">
    <property type="term" value="P:DNA biosynthetic process"/>
    <property type="evidence" value="ECO:0007669"/>
    <property type="project" value="UniProtKB-ARBA"/>
</dbReference>
<dbReference type="PANTHER" id="PTHR47331">
    <property type="entry name" value="PHD-TYPE DOMAIN-CONTAINING PROTEIN"/>
    <property type="match status" value="1"/>
</dbReference>
<evidence type="ECO:0000313" key="8">
    <source>
        <dbReference type="EMBL" id="KAG5685110.1"/>
    </source>
</evidence>
<dbReference type="SUPFAM" id="SSF56672">
    <property type="entry name" value="DNA/RNA polymerases"/>
    <property type="match status" value="1"/>
</dbReference>
<evidence type="ECO:0000313" key="9">
    <source>
        <dbReference type="Proteomes" id="UP001107558"/>
    </source>
</evidence>
<reference evidence="8" key="1">
    <citation type="submission" date="2021-03" db="EMBL/GenBank/DDBJ databases">
        <title>Chromosome level genome of the anhydrobiotic midge Polypedilum vanderplanki.</title>
        <authorList>
            <person name="Yoshida Y."/>
            <person name="Kikawada T."/>
            <person name="Gusev O."/>
        </authorList>
    </citation>
    <scope>NUCLEOTIDE SEQUENCE</scope>
    <source>
        <strain evidence="8">NIAS01</strain>
        <tissue evidence="8">Whole body or cell culture</tissue>
    </source>
</reference>
<keyword evidence="9" id="KW-1185">Reference proteome</keyword>
<evidence type="ECO:0000256" key="2">
    <source>
        <dbReference type="ARBA" id="ARBA00022771"/>
    </source>
</evidence>
<dbReference type="InterPro" id="IPR001965">
    <property type="entry name" value="Znf_PHD"/>
</dbReference>
<keyword evidence="3" id="KW-0862">Zinc</keyword>
<keyword evidence="2 4" id="KW-0863">Zinc-finger</keyword>
<dbReference type="PROSITE" id="PS50016">
    <property type="entry name" value="ZF_PHD_2"/>
    <property type="match status" value="1"/>
</dbReference>
<dbReference type="InterPro" id="IPR013083">
    <property type="entry name" value="Znf_RING/FYVE/PHD"/>
</dbReference>
<dbReference type="Pfam" id="PF05380">
    <property type="entry name" value="Peptidase_A17"/>
    <property type="match status" value="1"/>
</dbReference>
<sequence>MAQSLAKILRDPVLKQKYFENNPAANKIHSYIFDINEIKSDILCATCENETSTLIATTKLSSKEQIKSQDNVVWCIACDRVYHLACLEITELFNSNAPWLCPDCVSNPDNKLAIAIVHNGRAAHSLAERRKVIMVEGKDDLFEDEELSSYFEHSLHIDMVEGKPCLRQLKQRFEQQVDQTNQLGNKLLEAQKTIKQLIEDNEAQLEEIRLLRINVSKNEDSKKHENKIPGMVYATDFDYSIPLFSNESLAAKRVSSTTFVSSANRDQSQMDKFDLSELRKSLPAIKEFNGDSAQWLSFERTVKLIQSEGQYNGQHMKHKVRVNSISSSTVQQSPASNTPVQDANSGAPARNSNNYKILDIKKAKHQGYYMDKLDTYPNKCVICNRNGHYSAECNSYIRKTKEERKQIAIQKHLCFACLITTEHTAEKCDVKRYCGAVIGTQRCVAKHHISLHTKANSLLGDPRKQPAAKQAKATTGDSSTLASKGNYSGYPIADSKGNNNPIFTQINEEGFALLTISNSTAQVESSPRTIKLFRTYVSNNRIRAAAYAVGDSAAEISLVKRSLVDALGITGPPAVIGIHWTDESSKNLTGIKVNLPIKGILPNNKEYIIKDCYAIDDFNLPPRSLNVEKLKNLHPYLQNIPFESYENAVPAILLGSGHASLFEAIAPIWENGSGNPIGILTKLGYSIYGGDTEYKTQRHVLNAIAAEIEENELVSNDELSHLLEASIALESLQLKPPNTHLSTDERSAIEQAQSGLVHSPSGFIQMPLIWRMKEGKKPKLPDNFPMVLRRQLAQEKKLSKKPELLQAFNDNFKEAIDEGYARAATAEDMRTKENINYVPMSLVINANKRPVKTRNVYDASAKYKGTSLNLNLLTGPNLLIDLLKPLMSMRENQIAFTGDIKSMFPRIKIDPKDQNCQRILWRENLDEPMQIFIFSSMLFGPSSSPFQSQFAKNWIADQFKDKYPSTSESIKTEVYMDDWFSSAATTESAINRIREGIEIFAAARMQLVGIQSNSPELLSAIPIENVKKELIPLITELRVEYVSKVLGVNWDTSNDEIIFEINSELLKDKLQTTGIKPTKRELCSLIARIFDVLGLLAHCIIRARILLQRTWKKRIDWDQEIEDEEAKLWSEWLTDIKKAATVRIPRQRSSLSCLGEAKTIELHTFCDAGKEAMATVAYIVAISHNRREPSCVIAKSKVTPLKIKNKTRNL</sequence>
<evidence type="ECO:0000259" key="7">
    <source>
        <dbReference type="PROSITE" id="PS50016"/>
    </source>
</evidence>
<comment type="caution">
    <text evidence="8">The sequence shown here is derived from an EMBL/GenBank/DDBJ whole genome shotgun (WGS) entry which is preliminary data.</text>
</comment>
<keyword evidence="5" id="KW-0175">Coiled coil</keyword>
<evidence type="ECO:0000256" key="4">
    <source>
        <dbReference type="PROSITE-ProRule" id="PRU00146"/>
    </source>
</evidence>
<accession>A0A9J6CTI5</accession>